<proteinExistence type="predicted"/>
<protein>
    <recommendedName>
        <fullName evidence="3">RNA polymerase sigma factor 70 region 4 type 2 domain-containing protein</fullName>
    </recommendedName>
</protein>
<dbReference type="EMBL" id="CP134213">
    <property type="protein sequence ID" value="WND23582.1"/>
    <property type="molecule type" value="Genomic_DNA"/>
</dbReference>
<gene>
    <name evidence="1" type="ORF">RI060_42450</name>
</gene>
<sequence length="187" mass="20571">MFLSLRRRDDLPVRASWRQLAPGDAPQPAIELVLPLECTAFCLQHQEGYLRYTRERVQDTWMSRQVVETALGNLATTWPEVISSARPAAVAWELLDALIASALRGTRAVSSGTVDAVHRVLPHRQADAVILRCRLRLSEEEAAELMGVEAWVVASQLRMAQQAVPGELTASPLGSVGAQSPVGRVRR</sequence>
<evidence type="ECO:0000313" key="1">
    <source>
        <dbReference type="EMBL" id="WND23582.1"/>
    </source>
</evidence>
<organism evidence="1 2">
    <name type="scientific">Streptomyces violaceus</name>
    <name type="common">Streptomyces venezuelae</name>
    <dbReference type="NCBI Taxonomy" id="1936"/>
    <lineage>
        <taxon>Bacteria</taxon>
        <taxon>Bacillati</taxon>
        <taxon>Actinomycetota</taxon>
        <taxon>Actinomycetes</taxon>
        <taxon>Kitasatosporales</taxon>
        <taxon>Streptomycetaceae</taxon>
        <taxon>Streptomyces</taxon>
    </lineage>
</organism>
<evidence type="ECO:0000313" key="2">
    <source>
        <dbReference type="Proteomes" id="UP001249394"/>
    </source>
</evidence>
<evidence type="ECO:0008006" key="3">
    <source>
        <dbReference type="Google" id="ProtNLM"/>
    </source>
</evidence>
<dbReference type="InterPro" id="IPR013324">
    <property type="entry name" value="RNA_pol_sigma_r3/r4-like"/>
</dbReference>
<keyword evidence="2" id="KW-1185">Reference proteome</keyword>
<dbReference type="SUPFAM" id="SSF88659">
    <property type="entry name" value="Sigma3 and sigma4 domains of RNA polymerase sigma factors"/>
    <property type="match status" value="1"/>
</dbReference>
<accession>A0ABY9UL30</accession>
<reference evidence="1 2" key="1">
    <citation type="submission" date="2023-09" db="EMBL/GenBank/DDBJ databases">
        <title>The genome sequence of Streptomyces anthocyanicus.</title>
        <authorList>
            <person name="Mo P."/>
        </authorList>
    </citation>
    <scope>NUCLEOTIDE SEQUENCE [LARGE SCALE GENOMIC DNA]</scope>
    <source>
        <strain evidence="1 2">JCM 4387</strain>
    </source>
</reference>
<name>A0ABY9UL30_STRVL</name>
<dbReference type="Proteomes" id="UP001249394">
    <property type="component" value="Chromosome"/>
</dbReference>